<reference evidence="3" key="2">
    <citation type="submission" date="2023-04" db="EMBL/GenBank/DDBJ databases">
        <title>'Rhodoalgimonas zhirmunskyi' gen. nov., isolated from a red alga.</title>
        <authorList>
            <person name="Nedashkovskaya O.I."/>
            <person name="Otstavnykh N.Y."/>
            <person name="Bystritskaya E.P."/>
            <person name="Balabanova L.A."/>
            <person name="Isaeva M.P."/>
        </authorList>
    </citation>
    <scope>NUCLEOTIDE SEQUENCE</scope>
    <source>
        <strain evidence="3">10Alg 79</strain>
    </source>
</reference>
<feature type="domain" description="PRC-barrel" evidence="2">
    <location>
        <begin position="46"/>
        <end position="129"/>
    </location>
</feature>
<dbReference type="InterPro" id="IPR011033">
    <property type="entry name" value="PRC_barrel-like_sf"/>
</dbReference>
<organism evidence="3 4">
    <name type="scientific">Rhodalgimonas zhirmunskyi</name>
    <dbReference type="NCBI Taxonomy" id="2964767"/>
    <lineage>
        <taxon>Bacteria</taxon>
        <taxon>Pseudomonadati</taxon>
        <taxon>Pseudomonadota</taxon>
        <taxon>Alphaproteobacteria</taxon>
        <taxon>Rhodobacterales</taxon>
        <taxon>Roseobacteraceae</taxon>
        <taxon>Rhodalgimonas</taxon>
    </lineage>
</organism>
<dbReference type="PANTHER" id="PTHR36505">
    <property type="entry name" value="BLR1072 PROTEIN"/>
    <property type="match status" value="1"/>
</dbReference>
<name>A0AAJ1UB71_9RHOB</name>
<keyword evidence="4" id="KW-1185">Reference proteome</keyword>
<dbReference type="SUPFAM" id="SSF50346">
    <property type="entry name" value="PRC-barrel domain"/>
    <property type="match status" value="2"/>
</dbReference>
<feature type="signal peptide" evidence="1">
    <location>
        <begin position="1"/>
        <end position="24"/>
    </location>
</feature>
<dbReference type="InterPro" id="IPR027275">
    <property type="entry name" value="PRC-brl_dom"/>
</dbReference>
<evidence type="ECO:0000256" key="1">
    <source>
        <dbReference type="SAM" id="SignalP"/>
    </source>
</evidence>
<reference evidence="3" key="1">
    <citation type="submission" date="2022-07" db="EMBL/GenBank/DDBJ databases">
        <authorList>
            <person name="Otstavnykh N."/>
            <person name="Isaeva M."/>
            <person name="Bystritskaya E."/>
        </authorList>
    </citation>
    <scope>NUCLEOTIDE SEQUENCE</scope>
    <source>
        <strain evidence="3">10Alg 79</strain>
    </source>
</reference>
<dbReference type="AlphaFoldDB" id="A0AAJ1UB71"/>
<keyword evidence="1" id="KW-0732">Signal</keyword>
<protein>
    <submittedName>
        <fullName evidence="3">PRC-barrel domain-containing protein</fullName>
    </submittedName>
</protein>
<evidence type="ECO:0000259" key="2">
    <source>
        <dbReference type="Pfam" id="PF05239"/>
    </source>
</evidence>
<feature type="chain" id="PRO_5042545995" evidence="1">
    <location>
        <begin position="25"/>
        <end position="311"/>
    </location>
</feature>
<dbReference type="EMBL" id="JANFFA010000004">
    <property type="protein sequence ID" value="MDQ2095295.1"/>
    <property type="molecule type" value="Genomic_DNA"/>
</dbReference>
<dbReference type="PANTHER" id="PTHR36505:SF1">
    <property type="entry name" value="BLR1072 PROTEIN"/>
    <property type="match status" value="1"/>
</dbReference>
<dbReference type="RefSeq" id="WP_317626918.1">
    <property type="nucleotide sequence ID" value="NZ_JANFFA010000004.1"/>
</dbReference>
<evidence type="ECO:0000313" key="4">
    <source>
        <dbReference type="Proteomes" id="UP001227162"/>
    </source>
</evidence>
<feature type="domain" description="PRC-barrel" evidence="2">
    <location>
        <begin position="223"/>
        <end position="300"/>
    </location>
</feature>
<comment type="caution">
    <text evidence="3">The sequence shown here is derived from an EMBL/GenBank/DDBJ whole genome shotgun (WGS) entry which is preliminary data.</text>
</comment>
<dbReference type="Pfam" id="PF05239">
    <property type="entry name" value="PRC"/>
    <property type="match status" value="2"/>
</dbReference>
<dbReference type="Proteomes" id="UP001227162">
    <property type="component" value="Unassembled WGS sequence"/>
</dbReference>
<sequence length="311" mass="32720">MQKFLTSTALALALAAPVATTAYAESQAHPMFGTATTEGTAHDVMASDLIGARLYTAENGVADDEMGQNKDWNDVGEIHDIVLNKDGEVDYVIADIGGFLGIGEKQVAVSMNELKFVSDGEDSDDWFIVLPASKAQLDEAPTYETAMDDTMRETGAAINDTAEATGNALNKAGEDVANAADNAATATGNAMQNAGEEISQAGDAMTKNADSMADETALTNGLTAEELTGKRVYDANGEWIGEVDKVLAAQDGTTAGKAVIDVGGFLGIGEKPVAVDLSNLMMKQEKDGDDMHLYVNATKQQLEDMPTYEES</sequence>
<proteinExistence type="predicted"/>
<accession>A0AAJ1UB71</accession>
<gene>
    <name evidence="3" type="ORF">NOI20_14340</name>
</gene>
<dbReference type="Gene3D" id="2.30.30.240">
    <property type="entry name" value="PRC-barrel domain"/>
    <property type="match status" value="2"/>
</dbReference>
<evidence type="ECO:0000313" key="3">
    <source>
        <dbReference type="EMBL" id="MDQ2095295.1"/>
    </source>
</evidence>